<proteinExistence type="predicted"/>
<accession>A0A1M6X397</accession>
<gene>
    <name evidence="1" type="ORF">SAMN05444171_2604</name>
</gene>
<dbReference type="EMBL" id="FNTI01000001">
    <property type="protein sequence ID" value="SEC93035.1"/>
    <property type="molecule type" value="Genomic_DNA"/>
</dbReference>
<protein>
    <submittedName>
        <fullName evidence="1">Uncharacterized protein</fullName>
    </submittedName>
</protein>
<evidence type="ECO:0000313" key="1">
    <source>
        <dbReference type="EMBL" id="SEC93035.1"/>
    </source>
</evidence>
<sequence>MPSANRLPVEERRYTMVELYELRRVIIKYARSIPLGPARNKHRQIAASMRSLTRDRDWLAIHTVDGIK</sequence>
<dbReference type="Proteomes" id="UP000183208">
    <property type="component" value="Unassembled WGS sequence"/>
</dbReference>
<evidence type="ECO:0000313" key="2">
    <source>
        <dbReference type="Proteomes" id="UP000183208"/>
    </source>
</evidence>
<organism evidence="1 2">
    <name type="scientific">Bradyrhizobium lablabi</name>
    <dbReference type="NCBI Taxonomy" id="722472"/>
    <lineage>
        <taxon>Bacteria</taxon>
        <taxon>Pseudomonadati</taxon>
        <taxon>Pseudomonadota</taxon>
        <taxon>Alphaproteobacteria</taxon>
        <taxon>Hyphomicrobiales</taxon>
        <taxon>Nitrobacteraceae</taxon>
        <taxon>Bradyrhizobium</taxon>
    </lineage>
</organism>
<dbReference type="OrthoDB" id="8256472at2"/>
<name>A0A1M6X397_9BRAD</name>
<dbReference type="AlphaFoldDB" id="A0A1M6X397"/>
<dbReference type="RefSeq" id="WP_074819522.1">
    <property type="nucleotide sequence ID" value="NZ_FNTI01000001.1"/>
</dbReference>
<reference evidence="1 2" key="1">
    <citation type="submission" date="2016-10" db="EMBL/GenBank/DDBJ databases">
        <authorList>
            <person name="de Groot N.N."/>
        </authorList>
    </citation>
    <scope>NUCLEOTIDE SEQUENCE [LARGE SCALE GENOMIC DNA]</scope>
    <source>
        <strain evidence="1 2">GAS522</strain>
    </source>
</reference>